<dbReference type="Proteomes" id="UP000199518">
    <property type="component" value="Unassembled WGS sequence"/>
</dbReference>
<evidence type="ECO:0000256" key="1">
    <source>
        <dbReference type="SAM" id="MobiDB-lite"/>
    </source>
</evidence>
<feature type="compositionally biased region" description="Pro residues" evidence="1">
    <location>
        <begin position="92"/>
        <end position="113"/>
    </location>
</feature>
<dbReference type="RefSeq" id="WP_092051954.1">
    <property type="nucleotide sequence ID" value="NZ_FOQD01000012.1"/>
</dbReference>
<feature type="transmembrane region" description="Helical" evidence="2">
    <location>
        <begin position="170"/>
        <end position="190"/>
    </location>
</feature>
<feature type="compositionally biased region" description="Low complexity" evidence="1">
    <location>
        <begin position="52"/>
        <end position="64"/>
    </location>
</feature>
<feature type="region of interest" description="Disordered" evidence="1">
    <location>
        <begin position="39"/>
        <end position="113"/>
    </location>
</feature>
<evidence type="ECO:0000313" key="3">
    <source>
        <dbReference type="EMBL" id="SFI80673.1"/>
    </source>
</evidence>
<gene>
    <name evidence="3" type="ORF">SAMN05421753_112165</name>
</gene>
<dbReference type="EMBL" id="FOQD01000012">
    <property type="protein sequence ID" value="SFI80673.1"/>
    <property type="molecule type" value="Genomic_DNA"/>
</dbReference>
<sequence>MSEVVSLHCPKCGRKLKIKDRALFGQKVKCPECKKSFILNDPDAPASPEPAVPQAATPPAAETPHLPGHPPLPVFGEPAARSAPSNPFDFTSPPPQTDLPFGFPPTPASPPPASANPFFVPPPGPAPAQTELPFAPPAAGVPAPSIAQMIDSEEDTITRLKQNRRRRNRVSVPLGIGLFVIAAGVAGYLLTQQKPSVPVVARQPVAAAPTPEEPVPSQHVYSRAALENDPALVGEFTPTKGEPIQLYMLPSGVNLVIHLRPALLWSDDYGYRVLRASLTDDVTNWLASQIKTICHRDPAQIEEALFGIVLGARGTPPQVCCVVRLKDPAKLSSLIEEFPGKYRYDVTEKPDVRLKVDDKFGYLIHDDRTFAICPVELADELENWIKTPNYEVTEGIAEQLKKTDRQRLFTVIGTVSDVQIHLKSLIPKPAQPLVESIVEWLGGNVDTAGWSVHPQPYLHSQVWLRPVSTKDAITLQAEMQDQLEKLPEQVWKDLCAKMSPGEVRFRKLIGRLPAMLEAFRESTISQPSGRNLQLTTVLPAKAAPNLALATLFTVNEAARTNFLTKPAVAADSKPKLPETAKERLELPVEAEFNRMPLEQALQFLCDEVQVKLVVEGDALKDAGYTKNMPQTFNLGKVPMKQALAQIINNYQEKGKEMVACLDEPSKTITVTTRKFALLHGQSIILP</sequence>
<keyword evidence="2" id="KW-1133">Transmembrane helix</keyword>
<reference evidence="4" key="1">
    <citation type="submission" date="2016-10" db="EMBL/GenBank/DDBJ databases">
        <authorList>
            <person name="Varghese N."/>
            <person name="Submissions S."/>
        </authorList>
    </citation>
    <scope>NUCLEOTIDE SEQUENCE [LARGE SCALE GENOMIC DNA]</scope>
    <source>
        <strain evidence="4">DSM 26348</strain>
    </source>
</reference>
<dbReference type="AlphaFoldDB" id="A0A1I3L7D4"/>
<accession>A0A1I3L7D4</accession>
<keyword evidence="4" id="KW-1185">Reference proteome</keyword>
<proteinExistence type="predicted"/>
<evidence type="ECO:0000256" key="2">
    <source>
        <dbReference type="SAM" id="Phobius"/>
    </source>
</evidence>
<dbReference type="STRING" id="1576369.SAMN05421753_112165"/>
<protein>
    <submittedName>
        <fullName evidence="3">Uncharacterized protein</fullName>
    </submittedName>
</protein>
<name>A0A1I3L7D4_9PLAN</name>
<keyword evidence="2" id="KW-0472">Membrane</keyword>
<dbReference type="OrthoDB" id="207848at2"/>
<organism evidence="3 4">
    <name type="scientific">Planctomicrobium piriforme</name>
    <dbReference type="NCBI Taxonomy" id="1576369"/>
    <lineage>
        <taxon>Bacteria</taxon>
        <taxon>Pseudomonadati</taxon>
        <taxon>Planctomycetota</taxon>
        <taxon>Planctomycetia</taxon>
        <taxon>Planctomycetales</taxon>
        <taxon>Planctomycetaceae</taxon>
        <taxon>Planctomicrobium</taxon>
    </lineage>
</organism>
<keyword evidence="2" id="KW-0812">Transmembrane</keyword>
<evidence type="ECO:0000313" key="4">
    <source>
        <dbReference type="Proteomes" id="UP000199518"/>
    </source>
</evidence>